<dbReference type="Pfam" id="PF13385">
    <property type="entry name" value="Laminin_G_3"/>
    <property type="match status" value="1"/>
</dbReference>
<evidence type="ECO:0000256" key="5">
    <source>
        <dbReference type="ARBA" id="ARBA00023157"/>
    </source>
</evidence>
<dbReference type="Gene3D" id="2.60.120.200">
    <property type="match status" value="1"/>
</dbReference>
<dbReference type="CDD" id="cd00110">
    <property type="entry name" value="LamG"/>
    <property type="match status" value="1"/>
</dbReference>
<dbReference type="InterPro" id="IPR001791">
    <property type="entry name" value="Laminin_G"/>
</dbReference>
<organism evidence="8 9">
    <name type="scientific">Algibacter agarivorans</name>
    <dbReference type="NCBI Taxonomy" id="1109741"/>
    <lineage>
        <taxon>Bacteria</taxon>
        <taxon>Pseudomonadati</taxon>
        <taxon>Bacteroidota</taxon>
        <taxon>Flavobacteriia</taxon>
        <taxon>Flavobacteriales</taxon>
        <taxon>Flavobacteriaceae</taxon>
        <taxon>Algibacter</taxon>
    </lineage>
</organism>
<feature type="domain" description="Laminin G" evidence="6">
    <location>
        <begin position="787"/>
        <end position="911"/>
    </location>
</feature>
<evidence type="ECO:0000256" key="3">
    <source>
        <dbReference type="ARBA" id="ARBA00022729"/>
    </source>
</evidence>
<dbReference type="SMART" id="SM00560">
    <property type="entry name" value="LamGL"/>
    <property type="match status" value="1"/>
</dbReference>
<keyword evidence="4" id="KW-0106">Calcium</keyword>
<accession>A0ABP9H5A3</accession>
<dbReference type="EMBL" id="BAABJJ010000045">
    <property type="protein sequence ID" value="GAA4956221.1"/>
    <property type="molecule type" value="Genomic_DNA"/>
</dbReference>
<gene>
    <name evidence="8" type="ORF">GCM10023314_32470</name>
</gene>
<comment type="caution">
    <text evidence="8">The sequence shown here is derived from an EMBL/GenBank/DDBJ whole genome shotgun (WGS) entry which is preliminary data.</text>
</comment>
<keyword evidence="5" id="KW-1015">Disulfide bond</keyword>
<comment type="cofactor">
    <cofactor evidence="1">
        <name>Ca(2+)</name>
        <dbReference type="ChEBI" id="CHEBI:29108"/>
    </cofactor>
</comment>
<name>A0ABP9H5A3_9FLAO</name>
<evidence type="ECO:0000313" key="9">
    <source>
        <dbReference type="Proteomes" id="UP001501302"/>
    </source>
</evidence>
<dbReference type="InterPro" id="IPR051360">
    <property type="entry name" value="Neuronal_Pentraxin_Related"/>
</dbReference>
<dbReference type="InterPro" id="IPR058515">
    <property type="entry name" value="DUF8202"/>
</dbReference>
<dbReference type="Proteomes" id="UP001501302">
    <property type="component" value="Unassembled WGS sequence"/>
</dbReference>
<evidence type="ECO:0000256" key="1">
    <source>
        <dbReference type="ARBA" id="ARBA00001913"/>
    </source>
</evidence>
<dbReference type="InterPro" id="IPR006558">
    <property type="entry name" value="LamG-like"/>
</dbReference>
<reference evidence="9" key="1">
    <citation type="journal article" date="2019" name="Int. J. Syst. Evol. Microbiol.">
        <title>The Global Catalogue of Microorganisms (GCM) 10K type strain sequencing project: providing services to taxonomists for standard genome sequencing and annotation.</title>
        <authorList>
            <consortium name="The Broad Institute Genomics Platform"/>
            <consortium name="The Broad Institute Genome Sequencing Center for Infectious Disease"/>
            <person name="Wu L."/>
            <person name="Ma J."/>
        </authorList>
    </citation>
    <scope>NUCLEOTIDE SEQUENCE [LARGE SCALE GENOMIC DNA]</scope>
    <source>
        <strain evidence="9">JCM 18285</strain>
    </source>
</reference>
<proteinExistence type="predicted"/>
<dbReference type="InterPro" id="IPR026444">
    <property type="entry name" value="Secre_tail"/>
</dbReference>
<evidence type="ECO:0008006" key="10">
    <source>
        <dbReference type="Google" id="ProtNLM"/>
    </source>
</evidence>
<evidence type="ECO:0000256" key="4">
    <source>
        <dbReference type="ARBA" id="ARBA00022837"/>
    </source>
</evidence>
<dbReference type="NCBIfam" id="TIGR04183">
    <property type="entry name" value="Por_Secre_tail"/>
    <property type="match status" value="1"/>
</dbReference>
<dbReference type="Gene3D" id="2.60.40.10">
    <property type="entry name" value="Immunoglobulins"/>
    <property type="match status" value="1"/>
</dbReference>
<dbReference type="InterPro" id="IPR013320">
    <property type="entry name" value="ConA-like_dom_sf"/>
</dbReference>
<evidence type="ECO:0000256" key="2">
    <source>
        <dbReference type="ARBA" id="ARBA00022723"/>
    </source>
</evidence>
<keyword evidence="3" id="KW-0732">Signal</keyword>
<evidence type="ECO:0000259" key="6">
    <source>
        <dbReference type="SMART" id="SM00282"/>
    </source>
</evidence>
<dbReference type="Pfam" id="PF26628">
    <property type="entry name" value="DUF8202"/>
    <property type="match status" value="1"/>
</dbReference>
<dbReference type="SUPFAM" id="SSF49899">
    <property type="entry name" value="Concanavalin A-like lectins/glucanases"/>
    <property type="match status" value="1"/>
</dbReference>
<evidence type="ECO:0000259" key="7">
    <source>
        <dbReference type="SMART" id="SM00560"/>
    </source>
</evidence>
<dbReference type="SMART" id="SM00282">
    <property type="entry name" value="LamG"/>
    <property type="match status" value="1"/>
</dbReference>
<keyword evidence="9" id="KW-1185">Reference proteome</keyword>
<keyword evidence="2" id="KW-0479">Metal-binding</keyword>
<dbReference type="InterPro" id="IPR013783">
    <property type="entry name" value="Ig-like_fold"/>
</dbReference>
<evidence type="ECO:0000313" key="8">
    <source>
        <dbReference type="EMBL" id="GAA4956221.1"/>
    </source>
</evidence>
<dbReference type="PANTHER" id="PTHR19277">
    <property type="entry name" value="PENTRAXIN"/>
    <property type="match status" value="1"/>
</dbReference>
<dbReference type="RefSeq" id="WP_345193993.1">
    <property type="nucleotide sequence ID" value="NZ_BAABJJ010000045.1"/>
</dbReference>
<protein>
    <recommendedName>
        <fullName evidence="10">Por secretion system C-terminal sorting domain-containing protein</fullName>
    </recommendedName>
</protein>
<feature type="domain" description="LamG-like jellyroll fold" evidence="7">
    <location>
        <begin position="787"/>
        <end position="916"/>
    </location>
</feature>
<dbReference type="PANTHER" id="PTHR19277:SF125">
    <property type="entry name" value="B6"/>
    <property type="match status" value="1"/>
</dbReference>
<sequence>MRKYALINLIQAKLLVLFLLISTVGTAQIMQVEIVGGSVVAQGSTITINAGNSLDFRITNVEGSNCKNLKIKGVDITNTTDFDITPNNPKKNIKPASCPGGKKFLDFNIENISSACTTTSTLVTIEIKNQADFTFTLEVNSSPVISILGGSPSADIPHGSTTTIATNGTYFGIVNEGASITRNFVVTNTGSCPLDITGLSSTIVTGSGFSIAPIILVPPFYNLATAQPPTVSVSPGSFVVILVTFTGPVAGAGSQEATINISNTDNTTYSFNVGAEMFDFTGPQPGGVSADFRLWLKGTRGVFKGVGPSYTAATDGDSVSLWEDIGTNGKDATQTVSANQPTYSDSATDNINFNPVIKFENDGATLEQYLENTANGFYSQDIFIVMIPDAPMTNISSGSTIFAGVDSGSAGDMTGVGFGDYSSRFTNEVISYNQDIPSPSGTYYGEAEISTSKSYSIASIINVRNDADTSPTGQEILYNSNLLTTTTVDDSGFTNVGFIDTAPDPDVVNGTEYWIGRNYDVQGSLNGRVAEIFTFAERVTDADRQKIESYLAIKYGITLGTSTEAEKNYINSFDGIVWDITADSGDYNYHVAGIGRDDNSDLNQKQSKSLNITNEVTIGLNGVFSKNSSNTNEFNEDGDFLVWGSNNAAFTGASTNNVTIASGITTSLTRIDRKWRIVESIKTGSGGDVENVFVSIPSAAFSSFTLGTDEEYALIVADNANFANSDIIDVIPLRSEDAGVTLQTWYDFDGTKYFTFGKVTKKAENHSVSFATGDYMVGEYALNLNIDAFTISAWVKSASSASTRTLMSKGEKLQIRLNGSDQVEVIVDDPSNPRFTSTMALNDGKWHQISFVYKSGTVFLYIDGVLDKSEQDVEPPTPNFNRFSLGALYIDKNTISNPFLGEIDEVYVWDQGLTQNQVRYLMNQEIERFDISGTDYVNDKTLHQSASSNEVSSIPWSNLKAYYDFNSFYGSTVEGLTDDRNYIRLKYLDKDKSLIDAQTTPLPYISAANGAWDAAATWTNSADQVIPNSLSLDGTTIIDWNIVETSHDITSGDRDISLLGLIQTGGIITIADPVDTQDETNSGQGLTISHYLELDGVIDLVGESQLVQSEGSIIDADSGGYIERDQQGTANGYNYNYWSSSVGPIGGNIATRGSGAPATNTNYSISGVINDGTLSAFYQSLLYSSSPDGSGSIPPPGLARTISTAWLYKFYGAADNYYAWAKIDETSPLLVGEGFTMKGTSGAVSISAEQNYVFKGLPYNGNITLELDKTLGDVERLIGNPYPSAIDATEFILDNMSIADGGNNATGTIFNGALYFWDHFGEENSHNLGDYVGGYATRNLTGGAVAISNDSRINSTSNAGSAAVGTKVPGEYIPVNQGFFVSTALDGFDNDNSTPLLTVDGGDIVFKNSQRVFATEDGSTSLFLKSRSKKESKSITSTKDDTPRIKLIYSSPLGYHRQIVIGADINASIDFDMGYDAFMADVGEEDMYWTFNDNKFVIQGVDKFDENQEFSLGLIVKEAGIARIKVDELENIDDSMLLFIKDKITGETYNINNDSFDVFLESGSYNDRFNLVFQQSNGKLNLNEIDHINNYVTVYYDVTSSELKILNKNNMYLSSIDLYNILGQNIKSVKLNSSKDESIEINTSSGAYIIKINTENGELNKKIIIE</sequence>